<reference evidence="3 4" key="1">
    <citation type="submission" date="2015-09" db="EMBL/GenBank/DDBJ databases">
        <authorList>
            <consortium name="Swine Surveillance"/>
        </authorList>
    </citation>
    <scope>NUCLEOTIDE SEQUENCE [LARGE SCALE GENOMIC DNA]</scope>
    <source>
        <strain evidence="3 4">CECT 8383</strain>
    </source>
</reference>
<name>A0A0P1GPN0_9RHOB</name>
<dbReference type="Pfam" id="PF13609">
    <property type="entry name" value="Porin_4"/>
    <property type="match status" value="1"/>
</dbReference>
<dbReference type="Proteomes" id="UP000051681">
    <property type="component" value="Unassembled WGS sequence"/>
</dbReference>
<protein>
    <submittedName>
        <fullName evidence="3">Outer membrane protein (Porin)</fullName>
    </submittedName>
</protein>
<dbReference type="STRING" id="340021.TM5383_01606"/>
<evidence type="ECO:0000256" key="1">
    <source>
        <dbReference type="SAM" id="SignalP"/>
    </source>
</evidence>
<dbReference type="GO" id="GO:0016020">
    <property type="term" value="C:membrane"/>
    <property type="evidence" value="ECO:0007669"/>
    <property type="project" value="InterPro"/>
</dbReference>
<dbReference type="GO" id="GO:0015288">
    <property type="term" value="F:porin activity"/>
    <property type="evidence" value="ECO:0007669"/>
    <property type="project" value="InterPro"/>
</dbReference>
<evidence type="ECO:0000259" key="2">
    <source>
        <dbReference type="Pfam" id="PF13609"/>
    </source>
</evidence>
<feature type="domain" description="Porin" evidence="2">
    <location>
        <begin position="7"/>
        <end position="258"/>
    </location>
</feature>
<evidence type="ECO:0000313" key="4">
    <source>
        <dbReference type="Proteomes" id="UP000051681"/>
    </source>
</evidence>
<dbReference type="InterPro" id="IPR033900">
    <property type="entry name" value="Gram_neg_porin_domain"/>
</dbReference>
<dbReference type="InterPro" id="IPR023614">
    <property type="entry name" value="Porin_dom_sf"/>
</dbReference>
<accession>A0A0P1GPN0</accession>
<dbReference type="Gene3D" id="2.40.160.10">
    <property type="entry name" value="Porin"/>
    <property type="match status" value="1"/>
</dbReference>
<sequence>MKKILFASTALVATAGVAAADITFGGSANFGLYYDGSETIVKNEIDFDIKGSGETDGGLKFGASMDIDSAHNNSTTTQAVSNDPEVYIEMGGLKLTVGNIGEANDVGGISDIGFDGLGVDDVVDGLRENGSDDVRVDYSFGDIAVAASVDSSNNQWAVSASGSFSDFTASAAYRDNDGTEDWNVTLGYSAGAFGVTATYAEAGNVDGWGLDASYTQGDLTVVAAYAERGAADAYGIGASYSLGGGAAVAGGIAEVGNETVADLGMTFSF</sequence>
<dbReference type="SUPFAM" id="SSF56935">
    <property type="entry name" value="Porins"/>
    <property type="match status" value="1"/>
</dbReference>
<keyword evidence="4" id="KW-1185">Reference proteome</keyword>
<keyword evidence="1" id="KW-0732">Signal</keyword>
<evidence type="ECO:0000313" key="3">
    <source>
        <dbReference type="EMBL" id="CUH84397.1"/>
    </source>
</evidence>
<gene>
    <name evidence="3" type="ORF">TM5383_01606</name>
</gene>
<proteinExistence type="predicted"/>
<feature type="chain" id="PRO_5006063640" evidence="1">
    <location>
        <begin position="21"/>
        <end position="269"/>
    </location>
</feature>
<dbReference type="AlphaFoldDB" id="A0A0P1GPN0"/>
<organism evidence="3 4">
    <name type="scientific">Thalassovita mediterranea</name>
    <dbReference type="NCBI Taxonomy" id="340021"/>
    <lineage>
        <taxon>Bacteria</taxon>
        <taxon>Pseudomonadati</taxon>
        <taxon>Pseudomonadota</taxon>
        <taxon>Alphaproteobacteria</taxon>
        <taxon>Rhodobacterales</taxon>
        <taxon>Roseobacteraceae</taxon>
        <taxon>Thalassovita</taxon>
    </lineage>
</organism>
<dbReference type="RefSeq" id="WP_159438574.1">
    <property type="nucleotide sequence ID" value="NZ_CYSF01000007.1"/>
</dbReference>
<feature type="signal peptide" evidence="1">
    <location>
        <begin position="1"/>
        <end position="20"/>
    </location>
</feature>
<dbReference type="EMBL" id="CYSF01000007">
    <property type="protein sequence ID" value="CUH84397.1"/>
    <property type="molecule type" value="Genomic_DNA"/>
</dbReference>